<protein>
    <submittedName>
        <fullName evidence="2">Activator of basal transcription 1</fullName>
    </submittedName>
</protein>
<dbReference type="GO" id="GO:0005730">
    <property type="term" value="C:nucleolus"/>
    <property type="evidence" value="ECO:0007669"/>
    <property type="project" value="TreeGrafter"/>
</dbReference>
<dbReference type="SUPFAM" id="SSF54928">
    <property type="entry name" value="RNA-binding domain, RBD"/>
    <property type="match status" value="1"/>
</dbReference>
<dbReference type="GO" id="GO:0000447">
    <property type="term" value="P:endonucleolytic cleavage in ITS1 to separate SSU-rRNA from 5.8S rRNA and LSU-rRNA from tricistronic rRNA transcript (SSU-rRNA, 5.8S rRNA, LSU-rRNA)"/>
    <property type="evidence" value="ECO:0007669"/>
    <property type="project" value="TreeGrafter"/>
</dbReference>
<organism evidence="2">
    <name type="scientific">Haemonchus contortus</name>
    <name type="common">Barber pole worm</name>
    <dbReference type="NCBI Taxonomy" id="6289"/>
    <lineage>
        <taxon>Eukaryota</taxon>
        <taxon>Metazoa</taxon>
        <taxon>Ecdysozoa</taxon>
        <taxon>Nematoda</taxon>
        <taxon>Chromadorea</taxon>
        <taxon>Rhabditida</taxon>
        <taxon>Rhabditina</taxon>
        <taxon>Rhabditomorpha</taxon>
        <taxon>Strongyloidea</taxon>
        <taxon>Trichostrongylidae</taxon>
        <taxon>Haemonchus</taxon>
    </lineage>
</organism>
<dbReference type="InterPro" id="IPR035979">
    <property type="entry name" value="RBD_domain_sf"/>
</dbReference>
<feature type="region of interest" description="Disordered" evidence="1">
    <location>
        <begin position="1"/>
        <end position="94"/>
    </location>
</feature>
<dbReference type="InterPro" id="IPR012677">
    <property type="entry name" value="Nucleotide-bd_a/b_plait_sf"/>
</dbReference>
<dbReference type="GO" id="GO:0034462">
    <property type="term" value="P:small-subunit processome assembly"/>
    <property type="evidence" value="ECO:0007669"/>
    <property type="project" value="TreeGrafter"/>
</dbReference>
<gene>
    <name evidence="2" type="ORF">HCOI_00134700</name>
</gene>
<evidence type="ECO:0000313" key="2">
    <source>
        <dbReference type="EMBL" id="CDL93694.1"/>
    </source>
</evidence>
<dbReference type="AlphaFoldDB" id="W6NCA9"/>
<dbReference type="InterPro" id="IPR039119">
    <property type="entry name" value="ABT1/Esf2"/>
</dbReference>
<dbReference type="PANTHER" id="PTHR12311:SF7">
    <property type="entry name" value="ACTIVATOR OF BASAL TRANSCRIPTION 1"/>
    <property type="match status" value="1"/>
</dbReference>
<comment type="caution">
    <text evidence="2">The sequence shown here is derived from an EMBL/GenBank/DDBJ whole genome shotgun (WGS) entry which is preliminary data.</text>
</comment>
<name>W6NCA9_HAECO</name>
<sequence length="349" mass="39787">MISPVNSPTEAVVKKKKKLKKKKLASATPEVSSDSRFVVKDGMNDEVMEEATVDANESHDVAEEDGSSHKEGASKDANEDDDDIDNPESKQRKSGVLYFSRIPPKFTPSRLQEYFEKHAPGMIGRVHCTRNKNAKTIENRYSEGWLEVKKKKVAKALAARFDNTPVGGKKREYTSSVLWNIKYLSSFKWVHLMEQLQYERAVSMHRMNAEIAQARRVAAHFEEQVDKGRHLKRLEEKALKAGGLWNKFQREIEQRKVVKSKAKKKRLKSKQPHSAAKDDEVLQMIFADYGLIEEIRGQWQHRFQAMDGGSVGINTKAVDSVKQSFSGQGRHFYQMDSPISIPLLRDSLL</sequence>
<reference evidence="2" key="1">
    <citation type="submission" date="2013-03" db="EMBL/GenBank/DDBJ databases">
        <authorList>
            <person name="Aslett M."/>
        </authorList>
    </citation>
    <scope>NUCLEOTIDE SEQUENCE [LARGE SCALE GENOMIC DNA]</scope>
    <source>
        <strain evidence="2">ISE/inbred ISE</strain>
    </source>
</reference>
<dbReference type="PANTHER" id="PTHR12311">
    <property type="entry name" value="ACTIVATOR OF BASAL TRANSCRIPTION 1"/>
    <property type="match status" value="1"/>
</dbReference>
<dbReference type="GO" id="GO:0000480">
    <property type="term" value="P:endonucleolytic cleavage in 5'-ETS of tricistronic rRNA transcript (SSU-rRNA, 5.8S rRNA, LSU-rRNA)"/>
    <property type="evidence" value="ECO:0007669"/>
    <property type="project" value="TreeGrafter"/>
</dbReference>
<proteinExistence type="predicted"/>
<dbReference type="Gene3D" id="3.30.70.330">
    <property type="match status" value="1"/>
</dbReference>
<reference evidence="2" key="2">
    <citation type="submission" date="2013-05" db="EMBL/GenBank/DDBJ databases">
        <title>The genome and transcriptome of Haemonchus contortus: a key model parasite for drug and vaccine discovery.</title>
        <authorList>
            <person name="Laing R."/>
            <person name="Kikuchi T."/>
            <person name="Martinelli A."/>
            <person name="Tsai I.J."/>
            <person name="Beech R.N."/>
            <person name="Redman E."/>
            <person name="Holroyd N."/>
            <person name="Bartley D.J."/>
            <person name="Beasley H."/>
            <person name="Britton C."/>
            <person name="Curran D."/>
            <person name="Devaney E."/>
            <person name="Gilabert A."/>
            <person name="Jackson F."/>
            <person name="Hunt M."/>
            <person name="Johnston S."/>
            <person name="Kryukov I."/>
            <person name="Li K."/>
            <person name="Morrison A.A."/>
            <person name="Reid A.J."/>
            <person name="Sargison N."/>
            <person name="Saunders G."/>
            <person name="Wasmuth J.D."/>
            <person name="Wolstenholme A."/>
            <person name="Berriman M."/>
            <person name="Gilleard J.S."/>
            <person name="Cotton J.A."/>
        </authorList>
    </citation>
    <scope>NUCLEOTIDE SEQUENCE [LARGE SCALE GENOMIC DNA]</scope>
    <source>
        <strain evidence="2">ISE/inbred ISE</strain>
    </source>
</reference>
<dbReference type="GO" id="GO:0003723">
    <property type="term" value="F:RNA binding"/>
    <property type="evidence" value="ECO:0007669"/>
    <property type="project" value="TreeGrafter"/>
</dbReference>
<feature type="compositionally biased region" description="Basic and acidic residues" evidence="1">
    <location>
        <begin position="56"/>
        <end position="77"/>
    </location>
</feature>
<dbReference type="EMBL" id="CAVP010051835">
    <property type="protein sequence ID" value="CDL93694.1"/>
    <property type="molecule type" value="Genomic_DNA"/>
</dbReference>
<feature type="compositionally biased region" description="Basic residues" evidence="1">
    <location>
        <begin position="14"/>
        <end position="24"/>
    </location>
</feature>
<accession>W6NCA9</accession>
<evidence type="ECO:0000256" key="1">
    <source>
        <dbReference type="SAM" id="MobiDB-lite"/>
    </source>
</evidence>
<dbReference type="GO" id="GO:0000472">
    <property type="term" value="P:endonucleolytic cleavage to generate mature 5'-end of SSU-rRNA from (SSU-rRNA, 5.8S rRNA, LSU-rRNA)"/>
    <property type="evidence" value="ECO:0007669"/>
    <property type="project" value="TreeGrafter"/>
</dbReference>